<feature type="transmembrane region" description="Helical" evidence="2">
    <location>
        <begin position="58"/>
        <end position="84"/>
    </location>
</feature>
<feature type="transmembrane region" description="Helical" evidence="2">
    <location>
        <begin position="168"/>
        <end position="193"/>
    </location>
</feature>
<dbReference type="Proteomes" id="UP000076154">
    <property type="component" value="Unassembled WGS sequence"/>
</dbReference>
<organism evidence="4 5">
    <name type="scientific">Hypsizygus marmoreus</name>
    <name type="common">White beech mushroom</name>
    <name type="synonym">Agaricus marmoreus</name>
    <dbReference type="NCBI Taxonomy" id="39966"/>
    <lineage>
        <taxon>Eukaryota</taxon>
        <taxon>Fungi</taxon>
        <taxon>Dikarya</taxon>
        <taxon>Basidiomycota</taxon>
        <taxon>Agaricomycotina</taxon>
        <taxon>Agaricomycetes</taxon>
        <taxon>Agaricomycetidae</taxon>
        <taxon>Agaricales</taxon>
        <taxon>Tricholomatineae</taxon>
        <taxon>Lyophyllaceae</taxon>
        <taxon>Hypsizygus</taxon>
    </lineage>
</organism>
<name>A0A369K0Z6_HYPMA</name>
<evidence type="ECO:0000256" key="1">
    <source>
        <dbReference type="SAM" id="MobiDB-lite"/>
    </source>
</evidence>
<feature type="region of interest" description="Disordered" evidence="1">
    <location>
        <begin position="318"/>
        <end position="340"/>
    </location>
</feature>
<keyword evidence="2" id="KW-1133">Transmembrane helix</keyword>
<dbReference type="PANTHER" id="PTHR40465:SF1">
    <property type="entry name" value="DUF6534 DOMAIN-CONTAINING PROTEIN"/>
    <property type="match status" value="1"/>
</dbReference>
<proteinExistence type="predicted"/>
<comment type="caution">
    <text evidence="4">The sequence shown here is derived from an EMBL/GenBank/DDBJ whole genome shotgun (WGS) entry which is preliminary data.</text>
</comment>
<dbReference type="PANTHER" id="PTHR40465">
    <property type="entry name" value="CHROMOSOME 1, WHOLE GENOME SHOTGUN SEQUENCE"/>
    <property type="match status" value="1"/>
</dbReference>
<reference evidence="4" key="1">
    <citation type="submission" date="2018-04" db="EMBL/GenBank/DDBJ databases">
        <title>Whole genome sequencing of Hypsizygus marmoreus.</title>
        <authorList>
            <person name="Choi I.-G."/>
            <person name="Min B."/>
            <person name="Kim J.-G."/>
            <person name="Kim S."/>
            <person name="Oh Y.-L."/>
            <person name="Kong W.-S."/>
            <person name="Park H."/>
            <person name="Jeong J."/>
            <person name="Song E.-S."/>
        </authorList>
    </citation>
    <scope>NUCLEOTIDE SEQUENCE [LARGE SCALE GENOMIC DNA]</scope>
    <source>
        <strain evidence="4">51987-8</strain>
    </source>
</reference>
<sequence>MADPTSLVMTHEERQLSIFILGPWLIGSFSDIFLQGALCSQFIRYFTWHHNDKTGTRLAVVGLAILTTLKAIHSIVTIWIMFILNFKDLNGAILLNSTAWWQTGNGLMVATIGAYVQIFFLRRLWIISNKKIWCVAPILIVLMFAYLSICLATYYITRGAGAGAQIGMWFAAHLSAVFAGDLMITMSIIYLLLRSKRDVLPNTAGILSALVRLTIQSAAPAAICAMFNLIFSQIYPGEVKLISVGFNQVLPKLYAFSMMWTLNARRSIRQGSGFGNNASHSIDSSIRRVRGDLGLTAYHQPQRAQVHTETEVTTHIDFKQPGNDRETKSASRSEDYKIGV</sequence>
<feature type="transmembrane region" description="Helical" evidence="2">
    <location>
        <begin position="132"/>
        <end position="156"/>
    </location>
</feature>
<protein>
    <recommendedName>
        <fullName evidence="3">DUF6534 domain-containing protein</fullName>
    </recommendedName>
</protein>
<evidence type="ECO:0000313" key="4">
    <source>
        <dbReference type="EMBL" id="RDB25533.1"/>
    </source>
</evidence>
<dbReference type="OrthoDB" id="3268841at2759"/>
<evidence type="ECO:0000256" key="2">
    <source>
        <dbReference type="SAM" id="Phobius"/>
    </source>
</evidence>
<feature type="domain" description="DUF6534" evidence="3">
    <location>
        <begin position="179"/>
        <end position="267"/>
    </location>
</feature>
<keyword evidence="2" id="KW-0812">Transmembrane</keyword>
<dbReference type="EMBL" id="LUEZ02000040">
    <property type="protein sequence ID" value="RDB25533.1"/>
    <property type="molecule type" value="Genomic_DNA"/>
</dbReference>
<gene>
    <name evidence="4" type="ORF">Hypma_006317</name>
</gene>
<dbReference type="Pfam" id="PF20152">
    <property type="entry name" value="DUF6534"/>
    <property type="match status" value="1"/>
</dbReference>
<keyword evidence="5" id="KW-1185">Reference proteome</keyword>
<dbReference type="InterPro" id="IPR045339">
    <property type="entry name" value="DUF6534"/>
</dbReference>
<dbReference type="AlphaFoldDB" id="A0A369K0Z6"/>
<evidence type="ECO:0000313" key="5">
    <source>
        <dbReference type="Proteomes" id="UP000076154"/>
    </source>
</evidence>
<keyword evidence="2" id="KW-0472">Membrane</keyword>
<feature type="transmembrane region" description="Helical" evidence="2">
    <location>
        <begin position="99"/>
        <end position="120"/>
    </location>
</feature>
<feature type="transmembrane region" description="Helical" evidence="2">
    <location>
        <begin position="16"/>
        <end position="38"/>
    </location>
</feature>
<accession>A0A369K0Z6</accession>
<dbReference type="STRING" id="39966.A0A369K0Z6"/>
<dbReference type="InParanoid" id="A0A369K0Z6"/>
<evidence type="ECO:0000259" key="3">
    <source>
        <dbReference type="Pfam" id="PF20152"/>
    </source>
</evidence>